<reference evidence="2" key="1">
    <citation type="journal article" date="2019" name="Int. J. Syst. Evol. Microbiol.">
        <title>The Global Catalogue of Microorganisms (GCM) 10K type strain sequencing project: providing services to taxonomists for standard genome sequencing and annotation.</title>
        <authorList>
            <consortium name="The Broad Institute Genomics Platform"/>
            <consortium name="The Broad Institute Genome Sequencing Center for Infectious Disease"/>
            <person name="Wu L."/>
            <person name="Ma J."/>
        </authorList>
    </citation>
    <scope>NUCLEOTIDE SEQUENCE [LARGE SCALE GENOMIC DNA]</scope>
    <source>
        <strain evidence="2">CGMCC 1.12470</strain>
    </source>
</reference>
<dbReference type="EMBL" id="JBHUDX010000004">
    <property type="protein sequence ID" value="MFD1656957.1"/>
    <property type="molecule type" value="Genomic_DNA"/>
</dbReference>
<evidence type="ECO:0000313" key="1">
    <source>
        <dbReference type="EMBL" id="MFD1656957.1"/>
    </source>
</evidence>
<proteinExistence type="predicted"/>
<gene>
    <name evidence="1" type="ORF">ACFSL4_01580</name>
</gene>
<comment type="caution">
    <text evidence="1">The sequence shown here is derived from an EMBL/GenBank/DDBJ whole genome shotgun (WGS) entry which is preliminary data.</text>
</comment>
<name>A0ABW4II11_9ACTN</name>
<evidence type="ECO:0000313" key="2">
    <source>
        <dbReference type="Proteomes" id="UP001597261"/>
    </source>
</evidence>
<protein>
    <submittedName>
        <fullName evidence="1">Uncharacterized protein</fullName>
    </submittedName>
</protein>
<dbReference type="Proteomes" id="UP001597261">
    <property type="component" value="Unassembled WGS sequence"/>
</dbReference>
<accession>A0ABW4II11</accession>
<keyword evidence="2" id="KW-1185">Reference proteome</keyword>
<dbReference type="RefSeq" id="WP_381077332.1">
    <property type="nucleotide sequence ID" value="NZ_JBHUDX010000004.1"/>
</dbReference>
<sequence length="88" mass="9977">MAQRIKATAVEDFLRCQGHEFSEFEGGDWDPDVRVAQAGRRMVTVFWDGPGEADQLTAITTELREAGYHVVATQQDRSGRRRLEVTRP</sequence>
<organism evidence="1 2">
    <name type="scientific">Streptomyces caeni</name>
    <dbReference type="NCBI Taxonomy" id="2307231"/>
    <lineage>
        <taxon>Bacteria</taxon>
        <taxon>Bacillati</taxon>
        <taxon>Actinomycetota</taxon>
        <taxon>Actinomycetes</taxon>
        <taxon>Kitasatosporales</taxon>
        <taxon>Streptomycetaceae</taxon>
        <taxon>Streptomyces</taxon>
    </lineage>
</organism>